<dbReference type="InterPro" id="IPR015425">
    <property type="entry name" value="FH2_Formin"/>
</dbReference>
<dbReference type="PROSITE" id="PS51444">
    <property type="entry name" value="FH2"/>
    <property type="match status" value="1"/>
</dbReference>
<feature type="non-terminal residue" evidence="2">
    <location>
        <position position="133"/>
    </location>
</feature>
<dbReference type="PANTHER" id="PTHR46345">
    <property type="entry name" value="INVERTED FORMIN-2"/>
    <property type="match status" value="1"/>
</dbReference>
<dbReference type="AlphaFoldDB" id="A0AAV4Q929"/>
<evidence type="ECO:0000313" key="2">
    <source>
        <dbReference type="EMBL" id="GIY05970.1"/>
    </source>
</evidence>
<evidence type="ECO:0000313" key="3">
    <source>
        <dbReference type="Proteomes" id="UP001054945"/>
    </source>
</evidence>
<proteinExistence type="predicted"/>
<keyword evidence="3" id="KW-1185">Reference proteome</keyword>
<name>A0AAV4Q929_CAEEX</name>
<comment type="caution">
    <text evidence="2">The sequence shown here is derived from an EMBL/GenBank/DDBJ whole genome shotgun (WGS) entry which is preliminary data.</text>
</comment>
<dbReference type="EMBL" id="BPLR01005909">
    <property type="protein sequence ID" value="GIY05970.1"/>
    <property type="molecule type" value="Genomic_DNA"/>
</dbReference>
<sequence>MNLPQIDTPKPKTKMKSFNWSKIPLSKVVGKDNLWSRVAKDHTGSPNDLDFDIMERLFCQQPATNGHISPRLGDSTDGIDKKKREIQEINLLDGANEALISIYFLKQFQKYSAQTCDPWSNPINPAFLKDRSL</sequence>
<dbReference type="Pfam" id="PF02181">
    <property type="entry name" value="FH2"/>
    <property type="match status" value="1"/>
</dbReference>
<feature type="domain" description="FH2" evidence="1">
    <location>
        <begin position="5"/>
        <end position="133"/>
    </location>
</feature>
<gene>
    <name evidence="2" type="primary">X975_11555</name>
    <name evidence="2" type="ORF">CEXT_702881</name>
</gene>
<dbReference type="InterPro" id="IPR042201">
    <property type="entry name" value="FH2_Formin_sf"/>
</dbReference>
<dbReference type="Gene3D" id="1.20.58.2220">
    <property type="entry name" value="Formin, FH2 domain"/>
    <property type="match status" value="1"/>
</dbReference>
<organism evidence="2 3">
    <name type="scientific">Caerostris extrusa</name>
    <name type="common">Bark spider</name>
    <name type="synonym">Caerostris bankana</name>
    <dbReference type="NCBI Taxonomy" id="172846"/>
    <lineage>
        <taxon>Eukaryota</taxon>
        <taxon>Metazoa</taxon>
        <taxon>Ecdysozoa</taxon>
        <taxon>Arthropoda</taxon>
        <taxon>Chelicerata</taxon>
        <taxon>Arachnida</taxon>
        <taxon>Araneae</taxon>
        <taxon>Araneomorphae</taxon>
        <taxon>Entelegynae</taxon>
        <taxon>Araneoidea</taxon>
        <taxon>Araneidae</taxon>
        <taxon>Caerostris</taxon>
    </lineage>
</organism>
<protein>
    <submittedName>
        <fullName evidence="2">FH2 domain-containing protein 1</fullName>
    </submittedName>
</protein>
<reference evidence="2 3" key="1">
    <citation type="submission" date="2021-06" db="EMBL/GenBank/DDBJ databases">
        <title>Caerostris extrusa draft genome.</title>
        <authorList>
            <person name="Kono N."/>
            <person name="Arakawa K."/>
        </authorList>
    </citation>
    <scope>NUCLEOTIDE SEQUENCE [LARGE SCALE GENOMIC DNA]</scope>
</reference>
<accession>A0AAV4Q929</accession>
<dbReference type="PANTHER" id="PTHR46345:SF8">
    <property type="entry name" value="FORMIN 3, ISOFORM B"/>
    <property type="match status" value="1"/>
</dbReference>
<evidence type="ECO:0000259" key="1">
    <source>
        <dbReference type="PROSITE" id="PS51444"/>
    </source>
</evidence>
<dbReference type="Proteomes" id="UP001054945">
    <property type="component" value="Unassembled WGS sequence"/>
</dbReference>